<dbReference type="RefSeq" id="XP_015603900.1">
    <property type="nucleotide sequence ID" value="XM_015748414.2"/>
</dbReference>
<dbReference type="InterPro" id="IPR000731">
    <property type="entry name" value="SSD"/>
</dbReference>
<comment type="similarity">
    <text evidence="2">Belongs to the patched family.</text>
</comment>
<dbReference type="PANTHER" id="PTHR45727:SF6">
    <property type="entry name" value="NPC INTRACELLULAR CHOLESTEROL TRANSPORTER 1 HOMOLOG 1B"/>
    <property type="match status" value="1"/>
</dbReference>
<evidence type="ECO:0000313" key="20">
    <source>
        <dbReference type="RefSeq" id="XP_015603900.1"/>
    </source>
</evidence>
<keyword evidence="8" id="KW-0443">Lipid metabolism</keyword>
<dbReference type="SUPFAM" id="SSF82866">
    <property type="entry name" value="Multidrug efflux transporter AcrB transmembrane domain"/>
    <property type="match status" value="2"/>
</dbReference>
<feature type="transmembrane region" description="Helical" evidence="16">
    <location>
        <begin position="638"/>
        <end position="662"/>
    </location>
</feature>
<protein>
    <submittedName>
        <fullName evidence="20">NPC intracellular cholesterol transporter 1 homolog 1b</fullName>
    </submittedName>
</protein>
<name>A0AAJ7C7T3_CEPCN</name>
<feature type="domain" description="SSD" evidence="18">
    <location>
        <begin position="604"/>
        <end position="769"/>
    </location>
</feature>
<dbReference type="InterPro" id="IPR004765">
    <property type="entry name" value="NPC1-like"/>
</dbReference>
<dbReference type="InterPro" id="IPR032190">
    <property type="entry name" value="NPC1_N"/>
</dbReference>
<dbReference type="GO" id="GO:0005319">
    <property type="term" value="F:lipid transporter activity"/>
    <property type="evidence" value="ECO:0007669"/>
    <property type="project" value="InterPro"/>
</dbReference>
<dbReference type="GeneID" id="107271880"/>
<reference evidence="20" key="1">
    <citation type="submission" date="2025-08" db="UniProtKB">
        <authorList>
            <consortium name="RefSeq"/>
        </authorList>
    </citation>
    <scope>IDENTIFICATION</scope>
</reference>
<feature type="transmembrane region" description="Helical" evidence="16">
    <location>
        <begin position="711"/>
        <end position="738"/>
    </location>
</feature>
<evidence type="ECO:0000256" key="7">
    <source>
        <dbReference type="ARBA" id="ARBA00022989"/>
    </source>
</evidence>
<dbReference type="GO" id="GO:0005886">
    <property type="term" value="C:plasma membrane"/>
    <property type="evidence" value="ECO:0007669"/>
    <property type="project" value="TreeGrafter"/>
</dbReference>
<comment type="subcellular location">
    <subcellularLocation>
        <location evidence="1">Endomembrane system</location>
        <topology evidence="1">Multi-pass membrane protein</topology>
    </subcellularLocation>
</comment>
<feature type="transmembrane region" description="Helical" evidence="16">
    <location>
        <begin position="1213"/>
        <end position="1236"/>
    </location>
</feature>
<proteinExistence type="inferred from homology"/>
<evidence type="ECO:0000256" key="14">
    <source>
        <dbReference type="ARBA" id="ARBA00034049"/>
    </source>
</evidence>
<evidence type="ECO:0000256" key="10">
    <source>
        <dbReference type="ARBA" id="ARBA00023157"/>
    </source>
</evidence>
<feature type="transmembrane region" description="Helical" evidence="16">
    <location>
        <begin position="332"/>
        <end position="354"/>
    </location>
</feature>
<keyword evidence="6 17" id="KW-0732">Signal</keyword>
<evidence type="ECO:0000256" key="8">
    <source>
        <dbReference type="ARBA" id="ARBA00023098"/>
    </source>
</evidence>
<dbReference type="Proteomes" id="UP000694920">
    <property type="component" value="Unplaced"/>
</dbReference>
<dbReference type="AlphaFoldDB" id="A0AAJ7C7T3"/>
<dbReference type="GO" id="GO:0030301">
    <property type="term" value="P:cholesterol transport"/>
    <property type="evidence" value="ECO:0007669"/>
    <property type="project" value="UniProtKB-ARBA"/>
</dbReference>
<feature type="transmembrane region" description="Helical" evidence="16">
    <location>
        <begin position="1084"/>
        <end position="1102"/>
    </location>
</feature>
<feature type="signal peptide" evidence="17">
    <location>
        <begin position="1"/>
        <end position="20"/>
    </location>
</feature>
<feature type="transmembrane region" description="Helical" evidence="16">
    <location>
        <begin position="267"/>
        <end position="289"/>
    </location>
</feature>
<keyword evidence="19" id="KW-1185">Reference proteome</keyword>
<keyword evidence="12" id="KW-0325">Glycoprotein</keyword>
<keyword evidence="4" id="KW-0153">Cholesterol metabolism</keyword>
<feature type="transmembrane region" description="Helical" evidence="16">
    <location>
        <begin position="744"/>
        <end position="769"/>
    </location>
</feature>
<evidence type="ECO:0000256" key="9">
    <source>
        <dbReference type="ARBA" id="ARBA00023136"/>
    </source>
</evidence>
<sequence length="1269" mass="140701">MKSLVLLWLLFLLCVSSVFANYTCIWDGQCRKTSTAIYNCPSNTSAKAINDAKAEAILFNRCPHFFDETDNPLTCCDADQIISMDSSMSMAEGILARCTTCVKNLFRSICDMSCRADQSRFLYATEILMDEDLEVEYINGIQFYINEEYVNATYDSCKEIVHPASGNLALDLACGTHGASRCTAKLWFEYMGDAANNEFVPFQITYVYDAEDFDGNSSEPLDPPIKLCNEAYDNNSAACSCVDCSLSCPVVQLNIGHNVWTLFGLNGYGIVAGVFVIIVSTGFTILYTCKGRKQTEVSNKKKCKSSQFGSQFHGCLESFFGHWGYAFARFPLLVLWISSYIIIATCYGVVYMTVTTDPIEIWAAPTSQSRIEKDYFDTHFTPFYRTQQIYIKSVGLEPFTHNTSSGVLEFSPVFNKEFLLAVYDLQSQIIEIGQDTGEGLENYCYAPVTSEFTGGVTLSLCTVQSIWGYFQNNIQTFNATSISNGYETNYLDHIYKCLQNAFNSDCLAPYKGPIIPEVAVGGFLKDGVYSYDNTDYITSIGLALTVILSNTLDGDKLKPVLEWEKKFLDFMEDWNANSRPDFMEIAYSSERSIEDELARTSEAEVITVVISYIVMFIYIALALGKFKASKETFVVSRVLLSIGGIIVVLASVACSLGIFGYIGVPTTLLTIEVIPFFVLAVGVDNIFIMVQTLQRTPRKLDETTPEHIGRTLALVGPSILLSSASECTCFLIGALSSMPAVNTFALYASVAILINFLLQITVFIALLALDTDRLTDNRLDVLFCFSLDKKHKTEVGKGIVQICFEKFYTPLLMTKPIRVGVLVIFFAALTTHAVVAPSMEIGLDQKLSMPEDSYVLKYFKYMEELLSTGPPVYFVVTEGLNYSKTEAQNLICGGQECNVDSLYTQIYSAANQPAISYLSKAASSWIDDYLDWSTISGCCKYFPDNSSFCPHNIATCENCNITTNSLGTRPNALNFRTYIPYFVGDIPDEDCAKSGRASYLDGLNYYYDQHGLVDVADSYFMGYHRPLKTSSDWYEAIRAARVVAANITNMINSAGLSDNTVQVFPYSVFYVFYEQYLTIWSETLFSLSMTVIVIFIITFILSGFSIFSALIVTLGVILIIVNLGGLMYWWGISLNAVSLVNSVVAAGIAVEFCSHIIHSYLTSTGQTRIEKTVETLNTMGSSVFSGITLTKFAGIVVLAFAKSQIFQVFYFRMYLGIVLIGAAHGLIFIPVLLTFIGPENTIKEPSPLPQDTEAAAVSSENNINNGHVK</sequence>
<dbReference type="InterPro" id="IPR053958">
    <property type="entry name" value="HMGCR/SNAP/NPC1-like_SSD"/>
</dbReference>
<keyword evidence="10" id="KW-1015">Disulfide bond</keyword>
<dbReference type="Pfam" id="PF16414">
    <property type="entry name" value="NPC1_N"/>
    <property type="match status" value="1"/>
</dbReference>
<evidence type="ECO:0000256" key="5">
    <source>
        <dbReference type="ARBA" id="ARBA00022692"/>
    </source>
</evidence>
<feature type="chain" id="PRO_5042500581" evidence="17">
    <location>
        <begin position="21"/>
        <end position="1269"/>
    </location>
</feature>
<feature type="transmembrane region" description="Helical" evidence="16">
    <location>
        <begin position="819"/>
        <end position="839"/>
    </location>
</feature>
<dbReference type="PROSITE" id="PS50156">
    <property type="entry name" value="SSD"/>
    <property type="match status" value="1"/>
</dbReference>
<evidence type="ECO:0000256" key="11">
    <source>
        <dbReference type="ARBA" id="ARBA00023166"/>
    </source>
</evidence>
<evidence type="ECO:0000256" key="1">
    <source>
        <dbReference type="ARBA" id="ARBA00004127"/>
    </source>
</evidence>
<dbReference type="NCBIfam" id="TIGR00917">
    <property type="entry name" value="2A060601"/>
    <property type="match status" value="1"/>
</dbReference>
<feature type="transmembrane region" description="Helical" evidence="16">
    <location>
        <begin position="605"/>
        <end position="626"/>
    </location>
</feature>
<evidence type="ECO:0000256" key="17">
    <source>
        <dbReference type="SAM" id="SignalP"/>
    </source>
</evidence>
<accession>A0AAJ7C7T3</accession>
<feature type="transmembrane region" description="Helical" evidence="16">
    <location>
        <begin position="668"/>
        <end position="690"/>
    </location>
</feature>
<dbReference type="GO" id="GO:0042632">
    <property type="term" value="P:cholesterol homeostasis"/>
    <property type="evidence" value="ECO:0007669"/>
    <property type="project" value="TreeGrafter"/>
</dbReference>
<evidence type="ECO:0000256" key="6">
    <source>
        <dbReference type="ARBA" id="ARBA00022729"/>
    </source>
</evidence>
<evidence type="ECO:0000313" key="19">
    <source>
        <dbReference type="Proteomes" id="UP000694920"/>
    </source>
</evidence>
<dbReference type="InterPro" id="IPR053956">
    <property type="entry name" value="NPC1_MLD"/>
</dbReference>
<dbReference type="Pfam" id="PF12349">
    <property type="entry name" value="Sterol-sensing"/>
    <property type="match status" value="1"/>
</dbReference>
<keyword evidence="13" id="KW-0753">Steroid metabolism</keyword>
<comment type="catalytic activity">
    <reaction evidence="14">
        <text>cholesterol(in) = cholesterol(out)</text>
        <dbReference type="Rhea" id="RHEA:39747"/>
        <dbReference type="ChEBI" id="CHEBI:16113"/>
    </reaction>
</comment>
<dbReference type="KEGG" id="ccin:107271880"/>
<dbReference type="GO" id="GO:0015485">
    <property type="term" value="F:cholesterol binding"/>
    <property type="evidence" value="ECO:0007669"/>
    <property type="project" value="TreeGrafter"/>
</dbReference>
<evidence type="ECO:0000256" key="13">
    <source>
        <dbReference type="ARBA" id="ARBA00023221"/>
    </source>
</evidence>
<evidence type="ECO:0000256" key="3">
    <source>
        <dbReference type="ARBA" id="ARBA00022448"/>
    </source>
</evidence>
<keyword evidence="11" id="KW-1207">Sterol metabolism</keyword>
<evidence type="ECO:0000256" key="15">
    <source>
        <dbReference type="SAM" id="MobiDB-lite"/>
    </source>
</evidence>
<dbReference type="FunFam" id="1.20.1640.10:FF:000008">
    <property type="entry name" value="NPC intracellular cholesterol transporter 1"/>
    <property type="match status" value="1"/>
</dbReference>
<keyword evidence="7 16" id="KW-1133">Transmembrane helix</keyword>
<evidence type="ECO:0000259" key="18">
    <source>
        <dbReference type="PROSITE" id="PS50156"/>
    </source>
</evidence>
<organism evidence="19 20">
    <name type="scientific">Cephus cinctus</name>
    <name type="common">Wheat stem sawfly</name>
    <dbReference type="NCBI Taxonomy" id="211228"/>
    <lineage>
        <taxon>Eukaryota</taxon>
        <taxon>Metazoa</taxon>
        <taxon>Ecdysozoa</taxon>
        <taxon>Arthropoda</taxon>
        <taxon>Hexapoda</taxon>
        <taxon>Insecta</taxon>
        <taxon>Pterygota</taxon>
        <taxon>Neoptera</taxon>
        <taxon>Endopterygota</taxon>
        <taxon>Hymenoptera</taxon>
        <taxon>Cephoidea</taxon>
        <taxon>Cephidae</taxon>
        <taxon>Cephus</taxon>
    </lineage>
</organism>
<feature type="region of interest" description="Disordered" evidence="15">
    <location>
        <begin position="1245"/>
        <end position="1269"/>
    </location>
</feature>
<dbReference type="GO" id="GO:0030299">
    <property type="term" value="P:intestinal cholesterol absorption"/>
    <property type="evidence" value="ECO:0007669"/>
    <property type="project" value="TreeGrafter"/>
</dbReference>
<keyword evidence="5 16" id="KW-0812">Transmembrane</keyword>
<evidence type="ECO:0000256" key="12">
    <source>
        <dbReference type="ARBA" id="ARBA00023180"/>
    </source>
</evidence>
<keyword evidence="9 16" id="KW-0472">Membrane</keyword>
<evidence type="ECO:0000256" key="16">
    <source>
        <dbReference type="SAM" id="Phobius"/>
    </source>
</evidence>
<feature type="compositionally biased region" description="Polar residues" evidence="15">
    <location>
        <begin position="1258"/>
        <end position="1269"/>
    </location>
</feature>
<keyword evidence="3" id="KW-0813">Transport</keyword>
<evidence type="ECO:0000256" key="2">
    <source>
        <dbReference type="ARBA" id="ARBA00005585"/>
    </source>
</evidence>
<dbReference type="Gene3D" id="1.20.1640.10">
    <property type="entry name" value="Multidrug efflux transporter AcrB transmembrane domain"/>
    <property type="match status" value="2"/>
</dbReference>
<evidence type="ECO:0000256" key="4">
    <source>
        <dbReference type="ARBA" id="ARBA00022548"/>
    </source>
</evidence>
<dbReference type="GO" id="GO:0012505">
    <property type="term" value="C:endomembrane system"/>
    <property type="evidence" value="ECO:0007669"/>
    <property type="project" value="UniProtKB-SubCell"/>
</dbReference>
<feature type="transmembrane region" description="Helical" evidence="16">
    <location>
        <begin position="1136"/>
        <end position="1161"/>
    </location>
</feature>
<dbReference type="GO" id="GO:0008203">
    <property type="term" value="P:cholesterol metabolic process"/>
    <property type="evidence" value="ECO:0007669"/>
    <property type="project" value="UniProtKB-KW"/>
</dbReference>
<gene>
    <name evidence="20" type="primary">LOC107271880</name>
</gene>
<feature type="transmembrane region" description="Helical" evidence="16">
    <location>
        <begin position="1182"/>
        <end position="1201"/>
    </location>
</feature>
<dbReference type="Pfam" id="PF22314">
    <property type="entry name" value="NPC1_MLD"/>
    <property type="match status" value="1"/>
</dbReference>
<feature type="transmembrane region" description="Helical" evidence="16">
    <location>
        <begin position="1109"/>
        <end position="1130"/>
    </location>
</feature>
<dbReference type="PANTHER" id="PTHR45727">
    <property type="entry name" value="NPC INTRACELLULAR CHOLESTEROL TRANSPORTER 1"/>
    <property type="match status" value="1"/>
</dbReference>
<dbReference type="FunFam" id="1.20.1640.10:FF:000010">
    <property type="entry name" value="NPC intracellular cholesterol transporter 1"/>
    <property type="match status" value="1"/>
</dbReference>